<reference evidence="4 5" key="1">
    <citation type="submission" date="2019-07" db="EMBL/GenBank/DDBJ databases">
        <title>The draft genome sequence of Aquimarina algiphila M91.</title>
        <authorList>
            <person name="Meng X."/>
        </authorList>
    </citation>
    <scope>NUCLEOTIDE SEQUENCE [LARGE SCALE GENOMIC DNA]</scope>
    <source>
        <strain evidence="4 5">M91</strain>
    </source>
</reference>
<dbReference type="Gene3D" id="2.60.120.1440">
    <property type="match status" value="1"/>
</dbReference>
<evidence type="ECO:0000313" key="5">
    <source>
        <dbReference type="Proteomes" id="UP000318833"/>
    </source>
</evidence>
<dbReference type="Pfam" id="PF04773">
    <property type="entry name" value="FecR"/>
    <property type="match status" value="1"/>
</dbReference>
<accession>A0A554VFZ1</accession>
<dbReference type="Pfam" id="PF16344">
    <property type="entry name" value="FecR_C"/>
    <property type="match status" value="1"/>
</dbReference>
<dbReference type="GO" id="GO:0016989">
    <property type="term" value="F:sigma factor antagonist activity"/>
    <property type="evidence" value="ECO:0007669"/>
    <property type="project" value="TreeGrafter"/>
</dbReference>
<dbReference type="EMBL" id="VLNR01000048">
    <property type="protein sequence ID" value="TSE06245.1"/>
    <property type="molecule type" value="Genomic_DNA"/>
</dbReference>
<dbReference type="FunFam" id="2.60.120.1440:FF:000001">
    <property type="entry name" value="Putative anti-sigma factor"/>
    <property type="match status" value="1"/>
</dbReference>
<dbReference type="AlphaFoldDB" id="A0A554VFZ1"/>
<keyword evidence="1" id="KW-0812">Transmembrane</keyword>
<feature type="domain" description="Protein FecR C-terminal" evidence="3">
    <location>
        <begin position="321"/>
        <end position="388"/>
    </location>
</feature>
<dbReference type="Proteomes" id="UP000318833">
    <property type="component" value="Unassembled WGS sequence"/>
</dbReference>
<protein>
    <submittedName>
        <fullName evidence="4">FecR family protein</fullName>
    </submittedName>
</protein>
<feature type="domain" description="FecR protein" evidence="2">
    <location>
        <begin position="176"/>
        <end position="271"/>
    </location>
</feature>
<evidence type="ECO:0000259" key="2">
    <source>
        <dbReference type="Pfam" id="PF04773"/>
    </source>
</evidence>
<dbReference type="OrthoDB" id="704021at2"/>
<keyword evidence="1" id="KW-0472">Membrane</keyword>
<sequence length="390" mass="44572">MKNNKDLDTNQIIKYLNNEMTESEIIELETLLKDEKNLNLFKKYIVTDHYIQLSKNDFDSQKASSLFQKHIQNTKSLTKTNKNRNNNYLKYAAVFIGLILGGTFLYNKNISNENEIITEVTLQQGDGSIETLQDNELFKEIKNEDGTILAFQEKNKIVYNNEGNNATSEEKVVINTLRVPYGKKIQLVLSDGTTVHVNAGSTLKFPSKFLSGQIREVDLSGEAYFEVARNEKDPFIVSTNGIRTEVLGTKFNVSSYADDSFSEVVLVEGSVGVFKDKNRFDKNTDKILSPNQKASLSKSSQSLNISNVKTENYIAWVDGILLFKSESFETVMKKLERFYDKKITINYQNIKTEKFTGRFDVENVEDVLKTFKSNTFFNYRIKGNEIIINP</sequence>
<dbReference type="RefSeq" id="WP_109436931.1">
    <property type="nucleotide sequence ID" value="NZ_CANLFO010000005.1"/>
</dbReference>
<keyword evidence="1" id="KW-1133">Transmembrane helix</keyword>
<feature type="transmembrane region" description="Helical" evidence="1">
    <location>
        <begin position="88"/>
        <end position="106"/>
    </location>
</feature>
<proteinExistence type="predicted"/>
<comment type="caution">
    <text evidence="4">The sequence shown here is derived from an EMBL/GenBank/DDBJ whole genome shotgun (WGS) entry which is preliminary data.</text>
</comment>
<dbReference type="Gene3D" id="3.55.50.30">
    <property type="match status" value="1"/>
</dbReference>
<dbReference type="InterPro" id="IPR006860">
    <property type="entry name" value="FecR"/>
</dbReference>
<dbReference type="InterPro" id="IPR032508">
    <property type="entry name" value="FecR_C"/>
</dbReference>
<dbReference type="PANTHER" id="PTHR30273:SF2">
    <property type="entry name" value="PROTEIN FECR"/>
    <property type="match status" value="1"/>
</dbReference>
<evidence type="ECO:0000256" key="1">
    <source>
        <dbReference type="SAM" id="Phobius"/>
    </source>
</evidence>
<dbReference type="InterPro" id="IPR012373">
    <property type="entry name" value="Ferrdict_sens_TM"/>
</dbReference>
<keyword evidence="5" id="KW-1185">Reference proteome</keyword>
<dbReference type="PANTHER" id="PTHR30273">
    <property type="entry name" value="PERIPLASMIC SIGNAL SENSOR AND SIGMA FACTOR ACTIVATOR FECR-RELATED"/>
    <property type="match status" value="1"/>
</dbReference>
<organism evidence="4 5">
    <name type="scientific">Aquimarina algiphila</name>
    <dbReference type="NCBI Taxonomy" id="2047982"/>
    <lineage>
        <taxon>Bacteria</taxon>
        <taxon>Pseudomonadati</taxon>
        <taxon>Bacteroidota</taxon>
        <taxon>Flavobacteriia</taxon>
        <taxon>Flavobacteriales</taxon>
        <taxon>Flavobacteriaceae</taxon>
        <taxon>Aquimarina</taxon>
    </lineage>
</organism>
<gene>
    <name evidence="4" type="ORF">FOF46_20320</name>
</gene>
<evidence type="ECO:0000313" key="4">
    <source>
        <dbReference type="EMBL" id="TSE06245.1"/>
    </source>
</evidence>
<evidence type="ECO:0000259" key="3">
    <source>
        <dbReference type="Pfam" id="PF16344"/>
    </source>
</evidence>
<name>A0A554VFZ1_9FLAO</name>